<reference evidence="6" key="1">
    <citation type="journal article" date="2018" name="Int. J. Syst. Evol. Microbiol.">
        <title>Neptunicella marina gen. nov., sp. nov., isolated from surface seawater.</title>
        <authorList>
            <person name="Liu X."/>
            <person name="Lai Q."/>
            <person name="Du Y."/>
            <person name="Zhang X."/>
            <person name="Liu Z."/>
            <person name="Sun F."/>
            <person name="Shao Z."/>
        </authorList>
    </citation>
    <scope>NUCLEOTIDE SEQUENCE</scope>
    <source>
        <strain evidence="6">S27-2</strain>
    </source>
</reference>
<sequence length="251" mass="28390">MSSLPSYFTIAQISDCHLFADTTRAGYEGINPFVNLSNVCELVVSHRPKLLLVTGDISQDHSRESYLHLQKLRQQYLPDSQLVVLPGNHDDCQLMQEIFAPEQLWLATPFEVQNWQLHCLNSQYQGTQGQVESKQLNALEQQVSVADDAHHLIAVHHHPIKSESWLDKHNWVNRQEFVTRLEKLKGVKAVVHGHIHAATEKFIAQVPVWSCPSTCWQWQLSEDFGVSDLSAGARIITCHSDGTIESGVVRI</sequence>
<dbReference type="InterPro" id="IPR050884">
    <property type="entry name" value="CNP_phosphodiesterase-III"/>
</dbReference>
<comment type="similarity">
    <text evidence="4">Belongs to the cyclic nucleotide phosphodiesterase class-III family.</text>
</comment>
<dbReference type="PANTHER" id="PTHR42988">
    <property type="entry name" value="PHOSPHOHYDROLASE"/>
    <property type="match status" value="1"/>
</dbReference>
<dbReference type="Gene3D" id="3.60.21.10">
    <property type="match status" value="1"/>
</dbReference>
<organism evidence="6 7">
    <name type="scientific">Neptunicella marina</name>
    <dbReference type="NCBI Taxonomy" id="2125989"/>
    <lineage>
        <taxon>Bacteria</taxon>
        <taxon>Pseudomonadati</taxon>
        <taxon>Pseudomonadota</taxon>
        <taxon>Gammaproteobacteria</taxon>
        <taxon>Alteromonadales</taxon>
        <taxon>Alteromonadaceae</taxon>
        <taxon>Neptunicella</taxon>
    </lineage>
</organism>
<feature type="domain" description="Calcineurin-like phosphoesterase" evidence="5">
    <location>
        <begin position="9"/>
        <end position="197"/>
    </location>
</feature>
<keyword evidence="7" id="KW-1185">Reference proteome</keyword>
<comment type="caution">
    <text evidence="6">The sequence shown here is derived from an EMBL/GenBank/DDBJ whole genome shotgun (WGS) entry which is preliminary data.</text>
</comment>
<dbReference type="RefSeq" id="WP_186505336.1">
    <property type="nucleotide sequence ID" value="NZ_JACNEP010000002.1"/>
</dbReference>
<evidence type="ECO:0000256" key="3">
    <source>
        <dbReference type="ARBA" id="ARBA00023004"/>
    </source>
</evidence>
<dbReference type="AlphaFoldDB" id="A0A8J6ISX9"/>
<keyword evidence="1" id="KW-0479">Metal-binding</keyword>
<dbReference type="GO" id="GO:0046872">
    <property type="term" value="F:metal ion binding"/>
    <property type="evidence" value="ECO:0007669"/>
    <property type="project" value="UniProtKB-KW"/>
</dbReference>
<accession>A0A8J6ISX9</accession>
<reference evidence="6" key="2">
    <citation type="submission" date="2020-08" db="EMBL/GenBank/DDBJ databases">
        <authorList>
            <person name="Lai Q."/>
        </authorList>
    </citation>
    <scope>NUCLEOTIDE SEQUENCE</scope>
    <source>
        <strain evidence="6">S27-2</strain>
    </source>
</reference>
<evidence type="ECO:0000256" key="1">
    <source>
        <dbReference type="ARBA" id="ARBA00022723"/>
    </source>
</evidence>
<evidence type="ECO:0000313" key="6">
    <source>
        <dbReference type="EMBL" id="MBC3764863.1"/>
    </source>
</evidence>
<dbReference type="PANTHER" id="PTHR42988:SF2">
    <property type="entry name" value="CYCLIC NUCLEOTIDE PHOSPHODIESTERASE CBUA0032-RELATED"/>
    <property type="match status" value="1"/>
</dbReference>
<dbReference type="InterPro" id="IPR029052">
    <property type="entry name" value="Metallo-depent_PP-like"/>
</dbReference>
<dbReference type="GO" id="GO:0016787">
    <property type="term" value="F:hydrolase activity"/>
    <property type="evidence" value="ECO:0007669"/>
    <property type="project" value="UniProtKB-KW"/>
</dbReference>
<evidence type="ECO:0000259" key="5">
    <source>
        <dbReference type="Pfam" id="PF00149"/>
    </source>
</evidence>
<keyword evidence="3" id="KW-0408">Iron</keyword>
<gene>
    <name evidence="6" type="ORF">H8B19_03175</name>
</gene>
<dbReference type="SUPFAM" id="SSF56300">
    <property type="entry name" value="Metallo-dependent phosphatases"/>
    <property type="match status" value="1"/>
</dbReference>
<dbReference type="Pfam" id="PF00149">
    <property type="entry name" value="Metallophos"/>
    <property type="match status" value="1"/>
</dbReference>
<dbReference type="InterPro" id="IPR004843">
    <property type="entry name" value="Calcineurin-like_PHP"/>
</dbReference>
<name>A0A8J6ISX9_9ALTE</name>
<evidence type="ECO:0000313" key="7">
    <source>
        <dbReference type="Proteomes" id="UP000601768"/>
    </source>
</evidence>
<dbReference type="EMBL" id="JACNEP010000002">
    <property type="protein sequence ID" value="MBC3764863.1"/>
    <property type="molecule type" value="Genomic_DNA"/>
</dbReference>
<proteinExistence type="inferred from homology"/>
<evidence type="ECO:0000256" key="2">
    <source>
        <dbReference type="ARBA" id="ARBA00022801"/>
    </source>
</evidence>
<protein>
    <submittedName>
        <fullName evidence="6">Metallophosphoesterase</fullName>
    </submittedName>
</protein>
<dbReference type="Proteomes" id="UP000601768">
    <property type="component" value="Unassembled WGS sequence"/>
</dbReference>
<evidence type="ECO:0000256" key="4">
    <source>
        <dbReference type="ARBA" id="ARBA00025742"/>
    </source>
</evidence>
<keyword evidence="2" id="KW-0378">Hydrolase</keyword>